<name>A0A093V0T5_TALMA</name>
<evidence type="ECO:0000256" key="1">
    <source>
        <dbReference type="SAM" id="Phobius"/>
    </source>
</evidence>
<dbReference type="HOGENOM" id="CLU_113779_0_0_1"/>
<accession>A0A093V0T5</accession>
<dbReference type="InterPro" id="IPR018815">
    <property type="entry name" value="Incr_loss_mito_DNA_1"/>
</dbReference>
<dbReference type="AlphaFoldDB" id="A0A093V0T5"/>
<evidence type="ECO:0008006" key="3">
    <source>
        <dbReference type="Google" id="ProtNLM"/>
    </source>
</evidence>
<dbReference type="EMBL" id="JPOX01000020">
    <property type="protein sequence ID" value="KFX46147.1"/>
    <property type="molecule type" value="Genomic_DNA"/>
</dbReference>
<feature type="transmembrane region" description="Helical" evidence="1">
    <location>
        <begin position="57"/>
        <end position="77"/>
    </location>
</feature>
<reference key="1">
    <citation type="journal article" date="2014" name="PLoS Genet.">
        <title>Signature Gene Expression Reveals Novel Clues to the Molecular Mechanisms of Dimorphic Transition in Penicillium marneffei.</title>
        <authorList>
            <person name="Yang E."/>
            <person name="Wang G."/>
            <person name="Cai J."/>
            <person name="Woo P.C."/>
            <person name="Lau S.K."/>
            <person name="Yuen K.-Y."/>
            <person name="Chow W.-N."/>
            <person name="Lin X."/>
        </authorList>
    </citation>
    <scope>NUCLEOTIDE SEQUENCE [LARGE SCALE GENOMIC DNA]</scope>
    <source>
        <strain>PM1</strain>
    </source>
</reference>
<dbReference type="eggNOG" id="ENOG502RZTE">
    <property type="taxonomic scope" value="Eukaryota"/>
</dbReference>
<reference evidence="2" key="2">
    <citation type="journal article" date="2014" name="PLoS Genet.">
        <title>Signature gene expression reveals novel clues to the molecular mechanisms of dimorphic transition in Penicillium marneffei.</title>
        <authorList>
            <person name="Yang E."/>
            <person name="Wang G."/>
            <person name="Cai J."/>
            <person name="Woo P.C."/>
            <person name="Lau S.K."/>
            <person name="Yuen K.-Y."/>
            <person name="Chow W.-N."/>
            <person name="Lin X."/>
        </authorList>
    </citation>
    <scope>NUCLEOTIDE SEQUENCE</scope>
    <source>
        <strain evidence="2">PM1</strain>
    </source>
</reference>
<evidence type="ECO:0000313" key="2">
    <source>
        <dbReference type="EMBL" id="KFX46147.1"/>
    </source>
</evidence>
<comment type="caution">
    <text evidence="2">The sequence shown here is derived from an EMBL/GenBank/DDBJ whole genome shotgun (WGS) entry which is preliminary data.</text>
</comment>
<dbReference type="PANTHER" id="PTHR28029">
    <property type="entry name" value="PROTEIN ILM1"/>
    <property type="match status" value="1"/>
</dbReference>
<keyword evidence="1" id="KW-0812">Transmembrane</keyword>
<organism evidence="2">
    <name type="scientific">Talaromyces marneffei PM1</name>
    <dbReference type="NCBI Taxonomy" id="1077442"/>
    <lineage>
        <taxon>Eukaryota</taxon>
        <taxon>Fungi</taxon>
        <taxon>Dikarya</taxon>
        <taxon>Ascomycota</taxon>
        <taxon>Pezizomycotina</taxon>
        <taxon>Eurotiomycetes</taxon>
        <taxon>Eurotiomycetidae</taxon>
        <taxon>Eurotiales</taxon>
        <taxon>Trichocomaceae</taxon>
        <taxon>Talaromyces</taxon>
        <taxon>Talaromyces sect. Talaromyces</taxon>
    </lineage>
</organism>
<keyword evidence="1" id="KW-1133">Transmembrane helix</keyword>
<gene>
    <name evidence="2" type="ORF">GQ26_0201180</name>
</gene>
<proteinExistence type="predicted"/>
<sequence>MALLSSKTLIQAHALFTFILSVYLVISPNAITDSDIIFIIGEAMQIDLDPAMTTFQYPLAICAILLTGEALVDLIIVRKLPQIDDILSTVQHEQRRTEDTGFSRITLQKPKQNINALTIQLATLYNEIWTFIACVRFCFFFAVSLFIYTSGGNAGKASLEWSDNDAGQIKLGLEQVKSRVVFTYAFVEMMFWLWTLSNVREERREVATRLAQQQAAENERNLKL</sequence>
<feature type="transmembrane region" description="Helical" evidence="1">
    <location>
        <begin position="12"/>
        <end position="31"/>
    </location>
</feature>
<dbReference type="PANTHER" id="PTHR28029:SF1">
    <property type="entry name" value="PROTEIN ILM1"/>
    <property type="match status" value="1"/>
</dbReference>
<dbReference type="Pfam" id="PF10311">
    <property type="entry name" value="Ilm1"/>
    <property type="match status" value="1"/>
</dbReference>
<protein>
    <recommendedName>
        <fullName evidence="3">Increased loss of mitochondrial DNA protein 1</fullName>
    </recommendedName>
</protein>
<feature type="transmembrane region" description="Helical" evidence="1">
    <location>
        <begin position="128"/>
        <end position="148"/>
    </location>
</feature>
<keyword evidence="1" id="KW-0472">Membrane</keyword>
<feature type="transmembrane region" description="Helical" evidence="1">
    <location>
        <begin position="181"/>
        <end position="199"/>
    </location>
</feature>